<dbReference type="Pfam" id="PF01541">
    <property type="entry name" value="GIY-YIG"/>
    <property type="match status" value="1"/>
</dbReference>
<evidence type="ECO:0000313" key="4">
    <source>
        <dbReference type="Proteomes" id="UP000178622"/>
    </source>
</evidence>
<dbReference type="PANTHER" id="PTHR34477:SF1">
    <property type="entry name" value="UPF0213 PROTEIN YHBQ"/>
    <property type="match status" value="1"/>
</dbReference>
<keyword evidence="4" id="KW-1185">Reference proteome</keyword>
<dbReference type="InterPro" id="IPR000305">
    <property type="entry name" value="GIY-YIG_endonuc"/>
</dbReference>
<dbReference type="InterPro" id="IPR050190">
    <property type="entry name" value="UPF0213_domain"/>
</dbReference>
<dbReference type="SUPFAM" id="SSF82771">
    <property type="entry name" value="GIY-YIG endonuclease"/>
    <property type="match status" value="1"/>
</dbReference>
<dbReference type="CDD" id="cd10456">
    <property type="entry name" value="GIY-YIG_UPF0213"/>
    <property type="match status" value="1"/>
</dbReference>
<comment type="caution">
    <text evidence="3">The sequence shown here is derived from an EMBL/GenBank/DDBJ whole genome shotgun (WGS) entry which is preliminary data.</text>
</comment>
<comment type="similarity">
    <text evidence="1">Belongs to the UPF0213 family.</text>
</comment>
<name>A0A1E8GKZ9_9LACT</name>
<reference evidence="4" key="1">
    <citation type="submission" date="2016-09" db="EMBL/GenBank/DDBJ databases">
        <title>Draft genome sequence of a novel species of the family Streptococcaceae isolated from flowers.</title>
        <authorList>
            <person name="Chuah L.-O."/>
            <person name="Yap K.-P."/>
            <person name="Thong K.L."/>
            <person name="Liong M.T."/>
            <person name="Ahmad R."/>
            <person name="Rusul G."/>
        </authorList>
    </citation>
    <scope>NUCLEOTIDE SEQUENCE [LARGE SCALE GENOMIC DNA]</scope>
    <source>
        <strain evidence="4">DF1</strain>
    </source>
</reference>
<evidence type="ECO:0000259" key="2">
    <source>
        <dbReference type="PROSITE" id="PS50164"/>
    </source>
</evidence>
<dbReference type="AlphaFoldDB" id="A0A1E8GKZ9"/>
<dbReference type="STRING" id="1859473.BG261_04490"/>
<gene>
    <name evidence="3" type="ORF">BG261_04490</name>
</gene>
<accession>A0A1E8GKZ9</accession>
<sequence>MENNKSTNIKAYFYVLLCNDGTFYGGYTTNLNKRIETHNKGQGAKYTKARLPVKLLYSEGFEDKNSALKREYWFKNKLTRKQKENFLLEHGINKKNFTRQR</sequence>
<dbReference type="OrthoDB" id="9807770at2"/>
<protein>
    <recommendedName>
        <fullName evidence="2">GIY-YIG domain-containing protein</fullName>
    </recommendedName>
</protein>
<dbReference type="PANTHER" id="PTHR34477">
    <property type="entry name" value="UPF0213 PROTEIN YHBQ"/>
    <property type="match status" value="1"/>
</dbReference>
<dbReference type="SMART" id="SM00465">
    <property type="entry name" value="GIYc"/>
    <property type="match status" value="1"/>
</dbReference>
<dbReference type="Proteomes" id="UP000178622">
    <property type="component" value="Unassembled WGS sequence"/>
</dbReference>
<dbReference type="PROSITE" id="PS50164">
    <property type="entry name" value="GIY_YIG"/>
    <property type="match status" value="1"/>
</dbReference>
<evidence type="ECO:0000256" key="1">
    <source>
        <dbReference type="ARBA" id="ARBA00007435"/>
    </source>
</evidence>
<evidence type="ECO:0000313" key="3">
    <source>
        <dbReference type="EMBL" id="OFI48925.1"/>
    </source>
</evidence>
<dbReference type="InterPro" id="IPR035901">
    <property type="entry name" value="GIY-YIG_endonuc_sf"/>
</dbReference>
<dbReference type="Gene3D" id="3.40.1440.10">
    <property type="entry name" value="GIY-YIG endonuclease"/>
    <property type="match status" value="1"/>
</dbReference>
<dbReference type="RefSeq" id="WP_070792492.1">
    <property type="nucleotide sequence ID" value="NZ_MKIR01000022.1"/>
</dbReference>
<organism evidence="3 4">
    <name type="scientific">Floricoccus tropicus</name>
    <dbReference type="NCBI Taxonomy" id="1859473"/>
    <lineage>
        <taxon>Bacteria</taxon>
        <taxon>Bacillati</taxon>
        <taxon>Bacillota</taxon>
        <taxon>Bacilli</taxon>
        <taxon>Lactobacillales</taxon>
        <taxon>Streptococcaceae</taxon>
        <taxon>Floricoccus</taxon>
    </lineage>
</organism>
<feature type="domain" description="GIY-YIG" evidence="2">
    <location>
        <begin position="9"/>
        <end position="86"/>
    </location>
</feature>
<dbReference type="EMBL" id="MKIR01000022">
    <property type="protein sequence ID" value="OFI48925.1"/>
    <property type="molecule type" value="Genomic_DNA"/>
</dbReference>
<proteinExistence type="inferred from homology"/>